<dbReference type="EC" id="2.8.3.5" evidence="7"/>
<keyword evidence="5" id="KW-0809">Transit peptide</keyword>
<name>B3S3N3_TRIAD</name>
<dbReference type="AlphaFoldDB" id="B3S3N3"/>
<dbReference type="GO" id="GO:1902224">
    <property type="term" value="P:ketone body metabolic process"/>
    <property type="evidence" value="ECO:0000318"/>
    <property type="project" value="GO_Central"/>
</dbReference>
<dbReference type="InterPro" id="IPR012792">
    <property type="entry name" value="3-oxoacid_CoA-transf_A"/>
</dbReference>
<dbReference type="RefSeq" id="XP_002115046.1">
    <property type="nucleotide sequence ID" value="XM_002115010.1"/>
</dbReference>
<comment type="similarity">
    <text evidence="3 7">Belongs to the 3-oxoacid CoA-transferase family.</text>
</comment>
<accession>B3S3N3</accession>
<keyword evidence="6 7" id="KW-0496">Mitochondrion</keyword>
<evidence type="ECO:0000256" key="4">
    <source>
        <dbReference type="ARBA" id="ARBA00022679"/>
    </source>
</evidence>
<evidence type="ECO:0000313" key="10">
    <source>
        <dbReference type="Proteomes" id="UP000009022"/>
    </source>
</evidence>
<dbReference type="GO" id="GO:0046952">
    <property type="term" value="P:ketone body catabolic process"/>
    <property type="evidence" value="ECO:0007669"/>
    <property type="project" value="InterPro"/>
</dbReference>
<comment type="pathway">
    <text evidence="2 7">Ketone metabolism; succinyl-CoA degradation; acetoacetyl-CoA from succinyl-CoA: step 1/1.</text>
</comment>
<dbReference type="PROSITE" id="PS01274">
    <property type="entry name" value="COA_TRANSF_2"/>
    <property type="match status" value="1"/>
</dbReference>
<evidence type="ECO:0000256" key="6">
    <source>
        <dbReference type="ARBA" id="ARBA00023128"/>
    </source>
</evidence>
<dbReference type="Pfam" id="PF01144">
    <property type="entry name" value="CoA_trans"/>
    <property type="match status" value="2"/>
</dbReference>
<dbReference type="eggNOG" id="KOG3822">
    <property type="taxonomic scope" value="Eukaryota"/>
</dbReference>
<evidence type="ECO:0000256" key="5">
    <source>
        <dbReference type="ARBA" id="ARBA00022946"/>
    </source>
</evidence>
<keyword evidence="4 7" id="KW-0808">Transferase</keyword>
<dbReference type="PANTHER" id="PTHR13707:SF23">
    <property type="entry name" value="SUCCINYL-COA:3-KETOACID-COENZYME A TRANSFERASE"/>
    <property type="match status" value="1"/>
</dbReference>
<dbReference type="FunFam" id="3.40.1080.10:FF:000001">
    <property type="entry name" value="Succinyl-coa:3-ketoacid-coenzyme a transferase subunit b"/>
    <property type="match status" value="1"/>
</dbReference>
<dbReference type="PhylomeDB" id="B3S3N3"/>
<dbReference type="InParanoid" id="B3S3N3"/>
<dbReference type="NCBIfam" id="TIGR02428">
    <property type="entry name" value="pcaJ_scoB_fam"/>
    <property type="match status" value="1"/>
</dbReference>
<dbReference type="PANTHER" id="PTHR13707">
    <property type="entry name" value="KETOACID-COENZYME A TRANSFERASE"/>
    <property type="match status" value="1"/>
</dbReference>
<dbReference type="OMA" id="VKTMGQI"/>
<dbReference type="UniPathway" id="UPA00929">
    <property type="reaction ID" value="UER00894"/>
</dbReference>
<evidence type="ECO:0000256" key="2">
    <source>
        <dbReference type="ARBA" id="ARBA00004753"/>
    </source>
</evidence>
<feature type="active site" description="5-glutamyl coenzyme A thioester intermediate" evidence="8">
    <location>
        <position position="287"/>
    </location>
</feature>
<evidence type="ECO:0000313" key="9">
    <source>
        <dbReference type="EMBL" id="EDV22502.1"/>
    </source>
</evidence>
<dbReference type="FunFam" id="3.40.1080.10:FF:000002">
    <property type="entry name" value="Succinyl-CoA:3-ketoacid-coenzyme A transferase, mitochondrial"/>
    <property type="match status" value="1"/>
</dbReference>
<dbReference type="GeneID" id="6756065"/>
<dbReference type="GO" id="GO:0008260">
    <property type="term" value="F:succinyl-CoA:3-oxo-acid CoA-transferase activity"/>
    <property type="evidence" value="ECO:0000318"/>
    <property type="project" value="GO_Central"/>
</dbReference>
<dbReference type="Proteomes" id="UP000009022">
    <property type="component" value="Unassembled WGS sequence"/>
</dbReference>
<dbReference type="EMBL" id="DS985249">
    <property type="protein sequence ID" value="EDV22502.1"/>
    <property type="molecule type" value="Genomic_DNA"/>
</dbReference>
<keyword evidence="10" id="KW-1185">Reference proteome</keyword>
<dbReference type="NCBIfam" id="TIGR02429">
    <property type="entry name" value="pcaI_scoA_fam"/>
    <property type="match status" value="1"/>
</dbReference>
<dbReference type="STRING" id="10228.B3S3N3"/>
<dbReference type="InterPro" id="IPR037171">
    <property type="entry name" value="NagB/RpiA_transferase-like"/>
</dbReference>
<dbReference type="Gene3D" id="3.40.1080.10">
    <property type="entry name" value="Glutaconate Coenzyme A-transferase"/>
    <property type="match status" value="2"/>
</dbReference>
<dbReference type="HOGENOM" id="CLU_019942_1_3_1"/>
<evidence type="ECO:0000256" key="3">
    <source>
        <dbReference type="ARBA" id="ARBA00007154"/>
    </source>
</evidence>
<dbReference type="SMART" id="SM00882">
    <property type="entry name" value="CoA_trans"/>
    <property type="match status" value="2"/>
</dbReference>
<dbReference type="CTD" id="6756065"/>
<dbReference type="FunCoup" id="B3S3N3">
    <property type="interactions" value="1229"/>
</dbReference>
<protein>
    <recommendedName>
        <fullName evidence="7">Succinyl-CoA:3-ketoacid-coenzyme A transferase</fullName>
        <ecNumber evidence="7">2.8.3.5</ecNumber>
    </recommendedName>
</protein>
<comment type="subcellular location">
    <subcellularLocation>
        <location evidence="1">Mitochondrion</location>
    </subcellularLocation>
</comment>
<dbReference type="SUPFAM" id="SSF100950">
    <property type="entry name" value="NagB/RpiA/CoA transferase-like"/>
    <property type="match status" value="2"/>
</dbReference>
<reference evidence="9 10" key="1">
    <citation type="journal article" date="2008" name="Nature">
        <title>The Trichoplax genome and the nature of placozoans.</title>
        <authorList>
            <person name="Srivastava M."/>
            <person name="Begovic E."/>
            <person name="Chapman J."/>
            <person name="Putnam N.H."/>
            <person name="Hellsten U."/>
            <person name="Kawashima T."/>
            <person name="Kuo A."/>
            <person name="Mitros T."/>
            <person name="Salamov A."/>
            <person name="Carpenter M.L."/>
            <person name="Signorovitch A.Y."/>
            <person name="Moreno M.A."/>
            <person name="Kamm K."/>
            <person name="Grimwood J."/>
            <person name="Schmutz J."/>
            <person name="Shapiro H."/>
            <person name="Grigoriev I.V."/>
            <person name="Buss L.W."/>
            <person name="Schierwater B."/>
            <person name="Dellaporta S.L."/>
            <person name="Rokhsar D.S."/>
        </authorList>
    </citation>
    <scope>NUCLEOTIDE SEQUENCE [LARGE SCALE GENOMIC DNA]</scope>
    <source>
        <strain evidence="9 10">Grell-BS-1999</strain>
    </source>
</reference>
<evidence type="ECO:0000256" key="8">
    <source>
        <dbReference type="PIRSR" id="PIRSR000858-1"/>
    </source>
</evidence>
<dbReference type="GO" id="GO:0005739">
    <property type="term" value="C:mitochondrion"/>
    <property type="evidence" value="ECO:0000318"/>
    <property type="project" value="GO_Central"/>
</dbReference>
<dbReference type="KEGG" id="tad:TRIADDRAFT_64132"/>
<dbReference type="InterPro" id="IPR012791">
    <property type="entry name" value="3-oxoacid_CoA-transf_B"/>
</dbReference>
<sequence length="461" mass="49887">MAIVHHHVSIGFGICGIPENLIIALNKTGSKDLTVTSNNCGVAGWGLGILLDDKKIKRMISSYVGENAEFERQYLSGELEVELTPQGTLAERIRAGGAGIPAFYTPTAYGTVIHEGGAPIKYNTDGSIAIASEPRESREFSGRNYVMEKAITGDFALVKAWKGDKAGNLIFRKSSRNFNPAAAKAGKITIAEVEQLVEIGELEPDEVHVPGVYVQRVVVGEEYQKRIEFRTITRDDDVVNIPEKHQRIVKRAAQEFKDGMYVNLGIGLPMLCSNYIDPNITVHLQSENGILGLGPFPHEKDVDADLINAGKQTVTILPGGAFFGSDESFAMIRGGHIHVTILGAMQVSQFGDLANWMIPKKLVKGMGGAMDLVSSSGTKVVVAMEHAVKSGAHKILQECSLPLTGKSVVDMIVTEKCVFEVCSKNGLTLTEIYEDQTIKDIQKATGCPFKVADNLKKLSSG</sequence>
<comment type="function">
    <text evidence="7">Key enzyme for ketone body catabolism. Transfers the CoA moiety from succinate to acetoacetate. Formation of the enzyme-CoA intermediate proceeds via an unstable anhydride species formed between the carboxylate groups of the enzyme and substrate.</text>
</comment>
<dbReference type="InterPro" id="IPR004164">
    <property type="entry name" value="CoA_transf_AS"/>
</dbReference>
<evidence type="ECO:0000256" key="7">
    <source>
        <dbReference type="PIRNR" id="PIRNR000858"/>
    </source>
</evidence>
<dbReference type="InterPro" id="IPR004165">
    <property type="entry name" value="CoA_trans_fam_I"/>
</dbReference>
<dbReference type="PIRSF" id="PIRSF000858">
    <property type="entry name" value="SCOT-t"/>
    <property type="match status" value="1"/>
</dbReference>
<evidence type="ECO:0000256" key="1">
    <source>
        <dbReference type="ARBA" id="ARBA00004173"/>
    </source>
</evidence>
<dbReference type="InterPro" id="IPR014388">
    <property type="entry name" value="3-oxoacid_CoA-transferase"/>
</dbReference>
<dbReference type="OrthoDB" id="1933379at2759"/>
<proteinExistence type="inferred from homology"/>
<gene>
    <name evidence="9" type="ORF">TRIADDRAFT_64132</name>
</gene>
<organism evidence="9 10">
    <name type="scientific">Trichoplax adhaerens</name>
    <name type="common">Trichoplax reptans</name>
    <dbReference type="NCBI Taxonomy" id="10228"/>
    <lineage>
        <taxon>Eukaryota</taxon>
        <taxon>Metazoa</taxon>
        <taxon>Placozoa</taxon>
        <taxon>Uniplacotomia</taxon>
        <taxon>Trichoplacea</taxon>
        <taxon>Trichoplacidae</taxon>
        <taxon>Trichoplax</taxon>
    </lineage>
</organism>
<comment type="catalytic activity">
    <reaction evidence="7">
        <text>a 3-oxo acid + succinyl-CoA = a 3-oxoacyl-CoA + succinate</text>
        <dbReference type="Rhea" id="RHEA:24564"/>
        <dbReference type="ChEBI" id="CHEBI:30031"/>
        <dbReference type="ChEBI" id="CHEBI:35973"/>
        <dbReference type="ChEBI" id="CHEBI:57292"/>
        <dbReference type="ChEBI" id="CHEBI:90726"/>
        <dbReference type="EC" id="2.8.3.5"/>
    </reaction>
</comment>